<dbReference type="InterPro" id="IPR002347">
    <property type="entry name" value="SDR_fam"/>
</dbReference>
<comment type="similarity">
    <text evidence="1 4">Belongs to the short-chain dehydrogenases/reductases (SDR) family.</text>
</comment>
<protein>
    <submittedName>
        <fullName evidence="5">Short-chain dehydrogenase</fullName>
    </submittedName>
</protein>
<name>A0A1C5HXF9_9ACTN</name>
<evidence type="ECO:0000313" key="6">
    <source>
        <dbReference type="Proteomes" id="UP000198217"/>
    </source>
</evidence>
<dbReference type="InterPro" id="IPR020904">
    <property type="entry name" value="Sc_DH/Rdtase_CS"/>
</dbReference>
<dbReference type="PRINTS" id="PR00080">
    <property type="entry name" value="SDRFAMILY"/>
</dbReference>
<keyword evidence="2" id="KW-0521">NADP</keyword>
<evidence type="ECO:0000256" key="3">
    <source>
        <dbReference type="ARBA" id="ARBA00023002"/>
    </source>
</evidence>
<dbReference type="EMBL" id="LT607750">
    <property type="protein sequence ID" value="SCG50628.1"/>
    <property type="molecule type" value="Genomic_DNA"/>
</dbReference>
<evidence type="ECO:0000313" key="5">
    <source>
        <dbReference type="EMBL" id="SCG50628.1"/>
    </source>
</evidence>
<keyword evidence="6" id="KW-1185">Reference proteome</keyword>
<dbReference type="PROSITE" id="PS00061">
    <property type="entry name" value="ADH_SHORT"/>
    <property type="match status" value="1"/>
</dbReference>
<dbReference type="InterPro" id="IPR036291">
    <property type="entry name" value="NAD(P)-bd_dom_sf"/>
</dbReference>
<dbReference type="GO" id="GO:0016491">
    <property type="term" value="F:oxidoreductase activity"/>
    <property type="evidence" value="ECO:0007669"/>
    <property type="project" value="UniProtKB-KW"/>
</dbReference>
<dbReference type="SUPFAM" id="SSF51735">
    <property type="entry name" value="NAD(P)-binding Rossmann-fold domains"/>
    <property type="match status" value="1"/>
</dbReference>
<dbReference type="AlphaFoldDB" id="A0A1C5HXF9"/>
<proteinExistence type="inferred from homology"/>
<evidence type="ECO:0000256" key="4">
    <source>
        <dbReference type="RuleBase" id="RU000363"/>
    </source>
</evidence>
<organism evidence="5 6">
    <name type="scientific">Micromonospora echinaurantiaca</name>
    <dbReference type="NCBI Taxonomy" id="47857"/>
    <lineage>
        <taxon>Bacteria</taxon>
        <taxon>Bacillati</taxon>
        <taxon>Actinomycetota</taxon>
        <taxon>Actinomycetes</taxon>
        <taxon>Micromonosporales</taxon>
        <taxon>Micromonosporaceae</taxon>
        <taxon>Micromonospora</taxon>
    </lineage>
</organism>
<accession>A0A1C5HXF9</accession>
<gene>
    <name evidence="5" type="ORF">GA0070609_2402</name>
</gene>
<evidence type="ECO:0000256" key="2">
    <source>
        <dbReference type="ARBA" id="ARBA00022857"/>
    </source>
</evidence>
<evidence type="ECO:0000256" key="1">
    <source>
        <dbReference type="ARBA" id="ARBA00006484"/>
    </source>
</evidence>
<reference evidence="5 6" key="1">
    <citation type="submission" date="2016-06" db="EMBL/GenBank/DDBJ databases">
        <authorList>
            <person name="Kjaerup R.B."/>
            <person name="Dalgaard T.S."/>
            <person name="Juul-Madsen H.R."/>
        </authorList>
    </citation>
    <scope>NUCLEOTIDE SEQUENCE [LARGE SCALE GENOMIC DNA]</scope>
    <source>
        <strain evidence="5 6">DSM 43904</strain>
    </source>
</reference>
<sequence length="236" mass="24843">MQESPKTAPVAVVTGANRGIGRAVAARLARDGYHTVLAVRDPDRGRHAARDLPGSVTVERLDVADADSVTDFARRLRDRHGRLDVLVNNAAINYDTWQDPLGADLTVVRDTLEVNALGAWRVSQALVPLMRHRSPGRRIVNVSSESGSLTGMGAAAPGYAMSKAALNALTRLLAAQLAADGILVNSVCPGWVATDMGGPAAPRTAAEGAASVLWAVRIPDDGPTGGFFRDGEPLPW</sequence>
<dbReference type="Gene3D" id="3.40.50.720">
    <property type="entry name" value="NAD(P)-binding Rossmann-like Domain"/>
    <property type="match status" value="1"/>
</dbReference>
<dbReference type="PANTHER" id="PTHR43490:SF99">
    <property type="entry name" value="SHORT-CHAIN DEHYDROGENASE_REDUCTASE"/>
    <property type="match status" value="1"/>
</dbReference>
<dbReference type="RefSeq" id="WP_088997677.1">
    <property type="nucleotide sequence ID" value="NZ_JBITCE010000016.1"/>
</dbReference>
<dbReference type="Proteomes" id="UP000198217">
    <property type="component" value="Chromosome I"/>
</dbReference>
<keyword evidence="3" id="KW-0560">Oxidoreductase</keyword>
<dbReference type="GO" id="GO:0016020">
    <property type="term" value="C:membrane"/>
    <property type="evidence" value="ECO:0007669"/>
    <property type="project" value="TreeGrafter"/>
</dbReference>
<dbReference type="PRINTS" id="PR00081">
    <property type="entry name" value="GDHRDH"/>
</dbReference>
<dbReference type="Pfam" id="PF00106">
    <property type="entry name" value="adh_short"/>
    <property type="match status" value="1"/>
</dbReference>
<dbReference type="PANTHER" id="PTHR43490">
    <property type="entry name" value="(+)-NEOMENTHOL DEHYDROGENASE"/>
    <property type="match status" value="1"/>
</dbReference>